<sequence>MGRATSQKTEELQGPTASGKVAMGMEAGETMPPDTSKMLKLAQQCLERAQSTAAKLGGSLQ</sequence>
<organism evidence="2 3">
    <name type="scientific">Saguinus oedipus</name>
    <name type="common">Cotton-top tamarin</name>
    <name type="synonym">Oedipomidas oedipus</name>
    <dbReference type="NCBI Taxonomy" id="9490"/>
    <lineage>
        <taxon>Eukaryota</taxon>
        <taxon>Metazoa</taxon>
        <taxon>Chordata</taxon>
        <taxon>Craniata</taxon>
        <taxon>Vertebrata</taxon>
        <taxon>Euteleostomi</taxon>
        <taxon>Mammalia</taxon>
        <taxon>Eutheria</taxon>
        <taxon>Euarchontoglires</taxon>
        <taxon>Primates</taxon>
        <taxon>Haplorrhini</taxon>
        <taxon>Platyrrhini</taxon>
        <taxon>Cebidae</taxon>
        <taxon>Callitrichinae</taxon>
        <taxon>Saguinus</taxon>
    </lineage>
</organism>
<keyword evidence="3" id="KW-1185">Reference proteome</keyword>
<gene>
    <name evidence="2" type="ORF">P7K49_037061</name>
</gene>
<evidence type="ECO:0000313" key="3">
    <source>
        <dbReference type="Proteomes" id="UP001266305"/>
    </source>
</evidence>
<comment type="caution">
    <text evidence="2">The sequence shown here is derived from an EMBL/GenBank/DDBJ whole genome shotgun (WGS) entry which is preliminary data.</text>
</comment>
<dbReference type="EMBL" id="JASSZA010000021">
    <property type="protein sequence ID" value="KAK2085761.1"/>
    <property type="molecule type" value="Genomic_DNA"/>
</dbReference>
<feature type="region of interest" description="Disordered" evidence="1">
    <location>
        <begin position="1"/>
        <end position="34"/>
    </location>
</feature>
<name>A0ABQ9TM76_SAGOE</name>
<reference evidence="2 3" key="1">
    <citation type="submission" date="2023-05" db="EMBL/GenBank/DDBJ databases">
        <title>B98-5 Cell Line De Novo Hybrid Assembly: An Optical Mapping Approach.</title>
        <authorList>
            <person name="Kananen K."/>
            <person name="Auerbach J.A."/>
            <person name="Kautto E."/>
            <person name="Blachly J.S."/>
        </authorList>
    </citation>
    <scope>NUCLEOTIDE SEQUENCE [LARGE SCALE GENOMIC DNA]</scope>
    <source>
        <strain evidence="2">B95-8</strain>
        <tissue evidence="2">Cell line</tissue>
    </source>
</reference>
<dbReference type="Proteomes" id="UP001266305">
    <property type="component" value="Unassembled WGS sequence"/>
</dbReference>
<proteinExistence type="predicted"/>
<evidence type="ECO:0000313" key="2">
    <source>
        <dbReference type="EMBL" id="KAK2085761.1"/>
    </source>
</evidence>
<accession>A0ABQ9TM76</accession>
<evidence type="ECO:0000256" key="1">
    <source>
        <dbReference type="SAM" id="MobiDB-lite"/>
    </source>
</evidence>
<protein>
    <submittedName>
        <fullName evidence="2">Uncharacterized protein</fullName>
    </submittedName>
</protein>